<dbReference type="PANTHER" id="PTHR43479:SF7">
    <property type="entry name" value="TETR-FAMILY TRANSCRIPTIONAL REGULATOR"/>
    <property type="match status" value="1"/>
</dbReference>
<comment type="caution">
    <text evidence="4">The sequence shown here is derived from an EMBL/GenBank/DDBJ whole genome shotgun (WGS) entry which is preliminary data.</text>
</comment>
<dbReference type="EMBL" id="MQSV01000003">
    <property type="protein sequence ID" value="OKL47904.1"/>
    <property type="molecule type" value="Genomic_DNA"/>
</dbReference>
<feature type="DNA-binding region" description="H-T-H motif" evidence="2">
    <location>
        <begin position="25"/>
        <end position="44"/>
    </location>
</feature>
<dbReference type="Gene3D" id="1.10.357.10">
    <property type="entry name" value="Tetracycline Repressor, domain 2"/>
    <property type="match status" value="1"/>
</dbReference>
<dbReference type="SUPFAM" id="SSF46689">
    <property type="entry name" value="Homeodomain-like"/>
    <property type="match status" value="1"/>
</dbReference>
<dbReference type="Proteomes" id="UP000186785">
    <property type="component" value="Unassembled WGS sequence"/>
</dbReference>
<sequence length="187" mass="21300">MENTKDRLAEALKEHLKTEPLSRVTVRSLTQEAGVTRQAFYYHFADVIDLAAWVFERDVAGHIMAHATYAEWADGLERLLTYMSTHQEQVEAVISSLPPRRVETFFFEAFRDMMLAIVIELDTQNVARQHPQEVGFVIQHYSVCVAGHVLHWLAAGMGADPRELVSQIKHLMRGQVQASLERIQTGK</sequence>
<dbReference type="AlphaFoldDB" id="A0A1Q5PLG7"/>
<reference evidence="4 5" key="1">
    <citation type="submission" date="2016-11" db="EMBL/GenBank/DDBJ databases">
        <title>Actinomyces gypaetusis sp. nov. isolated from the vulture Gypaetus barbatus in Qinghai Tibet Plateau China.</title>
        <authorList>
            <person name="Meng X."/>
        </authorList>
    </citation>
    <scope>NUCLEOTIDE SEQUENCE [LARGE SCALE GENOMIC DNA]</scope>
    <source>
        <strain evidence="4 5">VUL4_2</strain>
    </source>
</reference>
<dbReference type="RefSeq" id="WP_073709264.1">
    <property type="nucleotide sequence ID" value="NZ_MQSV01000003.1"/>
</dbReference>
<evidence type="ECO:0000313" key="4">
    <source>
        <dbReference type="EMBL" id="OKL47904.1"/>
    </source>
</evidence>
<dbReference type="Pfam" id="PF00440">
    <property type="entry name" value="TetR_N"/>
    <property type="match status" value="1"/>
</dbReference>
<accession>A0A1Q5PLG7</accession>
<dbReference type="InterPro" id="IPR050624">
    <property type="entry name" value="HTH-type_Tx_Regulator"/>
</dbReference>
<dbReference type="InterPro" id="IPR039532">
    <property type="entry name" value="TetR_C_Firmicutes"/>
</dbReference>
<gene>
    <name evidence="4" type="ORF">BSR29_05310</name>
</gene>
<proteinExistence type="predicted"/>
<name>A0A1Q5PLG7_9ACTO</name>
<evidence type="ECO:0000313" key="5">
    <source>
        <dbReference type="Proteomes" id="UP000186785"/>
    </source>
</evidence>
<evidence type="ECO:0000256" key="2">
    <source>
        <dbReference type="PROSITE-ProRule" id="PRU00335"/>
    </source>
</evidence>
<feature type="domain" description="HTH tetR-type" evidence="3">
    <location>
        <begin position="2"/>
        <end position="62"/>
    </location>
</feature>
<organism evidence="4 5">
    <name type="scientific">Boudabousia liubingyangii</name>
    <dbReference type="NCBI Taxonomy" id="1921764"/>
    <lineage>
        <taxon>Bacteria</taxon>
        <taxon>Bacillati</taxon>
        <taxon>Actinomycetota</taxon>
        <taxon>Actinomycetes</taxon>
        <taxon>Actinomycetales</taxon>
        <taxon>Actinomycetaceae</taxon>
        <taxon>Boudabousia</taxon>
    </lineage>
</organism>
<dbReference type="InterPro" id="IPR009057">
    <property type="entry name" value="Homeodomain-like_sf"/>
</dbReference>
<dbReference type="PANTHER" id="PTHR43479">
    <property type="entry name" value="ACREF/ENVCD OPERON REPRESSOR-RELATED"/>
    <property type="match status" value="1"/>
</dbReference>
<keyword evidence="1 2" id="KW-0238">DNA-binding</keyword>
<dbReference type="Pfam" id="PF14278">
    <property type="entry name" value="TetR_C_8"/>
    <property type="match status" value="1"/>
</dbReference>
<keyword evidence="5" id="KW-1185">Reference proteome</keyword>
<dbReference type="GO" id="GO:0003677">
    <property type="term" value="F:DNA binding"/>
    <property type="evidence" value="ECO:0007669"/>
    <property type="project" value="UniProtKB-UniRule"/>
</dbReference>
<evidence type="ECO:0000259" key="3">
    <source>
        <dbReference type="PROSITE" id="PS50977"/>
    </source>
</evidence>
<dbReference type="PROSITE" id="PS50977">
    <property type="entry name" value="HTH_TETR_2"/>
    <property type="match status" value="1"/>
</dbReference>
<protein>
    <recommendedName>
        <fullName evidence="3">HTH tetR-type domain-containing protein</fullName>
    </recommendedName>
</protein>
<evidence type="ECO:0000256" key="1">
    <source>
        <dbReference type="ARBA" id="ARBA00023125"/>
    </source>
</evidence>
<dbReference type="InterPro" id="IPR001647">
    <property type="entry name" value="HTH_TetR"/>
</dbReference>